<keyword evidence="2" id="KW-1185">Reference proteome</keyword>
<reference evidence="1" key="1">
    <citation type="submission" date="2022-09" db="EMBL/GenBank/DDBJ databases">
        <title>A Global Phylogenomic Analysis of the Shiitake Genus Lentinula.</title>
        <authorList>
            <consortium name="DOE Joint Genome Institute"/>
            <person name="Sierra-Patev S."/>
            <person name="Min B."/>
            <person name="Naranjo-Ortiz M."/>
            <person name="Looney B."/>
            <person name="Konkel Z."/>
            <person name="Slot J.C."/>
            <person name="Sakamoto Y."/>
            <person name="Steenwyk J.L."/>
            <person name="Rokas A."/>
            <person name="Carro J."/>
            <person name="Camarero S."/>
            <person name="Ferreira P."/>
            <person name="Molpeceres G."/>
            <person name="Ruiz-Duenas F.J."/>
            <person name="Serrano A."/>
            <person name="Henrissat B."/>
            <person name="Drula E."/>
            <person name="Hughes K.W."/>
            <person name="Mata J.L."/>
            <person name="Ishikawa N.K."/>
            <person name="Vargas-Isla R."/>
            <person name="Ushijima S."/>
            <person name="Smith C.A."/>
            <person name="Ahrendt S."/>
            <person name="Andreopoulos W."/>
            <person name="He G."/>
            <person name="Labutti K."/>
            <person name="Lipzen A."/>
            <person name="Ng V."/>
            <person name="Riley R."/>
            <person name="Sandor L."/>
            <person name="Barry K."/>
            <person name="Martinez A.T."/>
            <person name="Xiao Y."/>
            <person name="Gibbons J.G."/>
            <person name="Terashima K."/>
            <person name="Grigoriev I.V."/>
            <person name="Hibbett D.S."/>
        </authorList>
    </citation>
    <scope>NUCLEOTIDE SEQUENCE</scope>
    <source>
        <strain evidence="1">TMI1499</strain>
    </source>
</reference>
<sequence>MTLVLSRSGSLSSLSSLSTIATPTTARTSPQPPHSSFPPGHTSSSSSSSPQNLQPTHTPRPLQEEKTEPYYADDSYKDPPPPPHVLTAEFGVKIRDFAHEKGGVEVRRVKKYVRREQGQGVGTWTGGKREPVLIQRQPTPPRQKNWSISGGYGNAEASTSSGLTRQRVVQDIDDLEVYSQSQSQSQSQPQSLPPLALEHMTFQEFDGEPYIETPTVTPNGSLHWKTATPPEKEELTLPSLHNLPFSSSHKKRASEPDDDDDDDQQHHTTTTTPPRPPTKKRRVPTAVSPTKPYNLRDRRPAATGVQQTRLPPSRLRNIVSVESSQSRPSTIPKRRGKRKAKTTRV</sequence>
<evidence type="ECO:0000313" key="2">
    <source>
        <dbReference type="Proteomes" id="UP001163835"/>
    </source>
</evidence>
<organism evidence="1 2">
    <name type="scientific">Lentinula aff. lateritia</name>
    <dbReference type="NCBI Taxonomy" id="2804960"/>
    <lineage>
        <taxon>Eukaryota</taxon>
        <taxon>Fungi</taxon>
        <taxon>Dikarya</taxon>
        <taxon>Basidiomycota</taxon>
        <taxon>Agaricomycotina</taxon>
        <taxon>Agaricomycetes</taxon>
        <taxon>Agaricomycetidae</taxon>
        <taxon>Agaricales</taxon>
        <taxon>Marasmiineae</taxon>
        <taxon>Omphalotaceae</taxon>
        <taxon>Lentinula</taxon>
    </lineage>
</organism>
<dbReference type="Proteomes" id="UP001163835">
    <property type="component" value="Unassembled WGS sequence"/>
</dbReference>
<evidence type="ECO:0000313" key="1">
    <source>
        <dbReference type="EMBL" id="KAJ3808056.1"/>
    </source>
</evidence>
<protein>
    <submittedName>
        <fullName evidence="1">Uncharacterized protein</fullName>
    </submittedName>
</protein>
<dbReference type="EMBL" id="MU795252">
    <property type="protein sequence ID" value="KAJ3808056.1"/>
    <property type="molecule type" value="Genomic_DNA"/>
</dbReference>
<comment type="caution">
    <text evidence="1">The sequence shown here is derived from an EMBL/GenBank/DDBJ whole genome shotgun (WGS) entry which is preliminary data.</text>
</comment>
<proteinExistence type="predicted"/>
<gene>
    <name evidence="1" type="ORF">F5876DRAFT_79127</name>
</gene>
<accession>A0ACC1TUP0</accession>
<name>A0ACC1TUP0_9AGAR</name>